<gene>
    <name evidence="3" type="ORF">ACFSFX_14095</name>
</gene>
<dbReference type="InterPro" id="IPR005502">
    <property type="entry name" value="Ribosyl_crysJ1"/>
</dbReference>
<reference evidence="4" key="1">
    <citation type="journal article" date="2019" name="Int. J. Syst. Evol. Microbiol.">
        <title>The Global Catalogue of Microorganisms (GCM) 10K type strain sequencing project: providing services to taxonomists for standard genome sequencing and annotation.</title>
        <authorList>
            <consortium name="The Broad Institute Genomics Platform"/>
            <consortium name="The Broad Institute Genome Sequencing Center for Infectious Disease"/>
            <person name="Wu L."/>
            <person name="Ma J."/>
        </authorList>
    </citation>
    <scope>NUCLEOTIDE SEQUENCE [LARGE SCALE GENOMIC DNA]</scope>
    <source>
        <strain evidence="4">JCM 11496</strain>
    </source>
</reference>
<evidence type="ECO:0000313" key="4">
    <source>
        <dbReference type="Proteomes" id="UP001597307"/>
    </source>
</evidence>
<dbReference type="InterPro" id="IPR050792">
    <property type="entry name" value="ADP-ribosylglycohydrolase"/>
</dbReference>
<evidence type="ECO:0000256" key="1">
    <source>
        <dbReference type="ARBA" id="ARBA00010702"/>
    </source>
</evidence>
<proteinExistence type="inferred from homology"/>
<sequence>MPAALTFPDRVHGCLLGGALGDALGYAVEELDLQSIRTAYGPPGVTGPDALPDTFRFSDSTQLTLFTVDGLVDAIQWANDGVAADETACLWLAYLRWLATQGETPSSSAPAPPPRWIDAQEVLQHRRRPGAACLSALRSGDMGTQARPLNPDAKGSGTVMRSAPFGLVPHIPVEVADRLAMNAAALTHGHPTAQHGAAVVAVLIHSIAREGKPLAEAVAAAVSRAASSAVPDLVHLLETAVELADDGGVSPELMTAALGGGRTADEALAIAVYAVLASETAAGAADHFRAALCLAVNHDGDSDTTGAIAGNILGALYGVQGLPATWVSLLEGAETVSAMAQLLVDTTSTG</sequence>
<name>A0ABW4QAK2_9MICC</name>
<dbReference type="PANTHER" id="PTHR16222">
    <property type="entry name" value="ADP-RIBOSYLGLYCOHYDROLASE"/>
    <property type="match status" value="1"/>
</dbReference>
<dbReference type="Pfam" id="PF03747">
    <property type="entry name" value="ADP_ribosyl_GH"/>
    <property type="match status" value="1"/>
</dbReference>
<dbReference type="Gene3D" id="1.10.4080.10">
    <property type="entry name" value="ADP-ribosylation/Crystallin J1"/>
    <property type="match status" value="1"/>
</dbReference>
<comment type="similarity">
    <text evidence="1">Belongs to the ADP-ribosylglycohydrolase family.</text>
</comment>
<keyword evidence="4" id="KW-1185">Reference proteome</keyword>
<dbReference type="EMBL" id="JBHUGA010000060">
    <property type="protein sequence ID" value="MFD1847720.1"/>
    <property type="molecule type" value="Genomic_DNA"/>
</dbReference>
<evidence type="ECO:0000313" key="3">
    <source>
        <dbReference type="EMBL" id="MFD1847720.1"/>
    </source>
</evidence>
<evidence type="ECO:0000256" key="2">
    <source>
        <dbReference type="ARBA" id="ARBA00022801"/>
    </source>
</evidence>
<dbReference type="Proteomes" id="UP001597307">
    <property type="component" value="Unassembled WGS sequence"/>
</dbReference>
<keyword evidence="2" id="KW-0378">Hydrolase</keyword>
<dbReference type="InterPro" id="IPR036705">
    <property type="entry name" value="Ribosyl_crysJ1_sf"/>
</dbReference>
<accession>A0ABW4QAK2</accession>
<comment type="caution">
    <text evidence="3">The sequence shown here is derived from an EMBL/GenBank/DDBJ whole genome shotgun (WGS) entry which is preliminary data.</text>
</comment>
<dbReference type="PANTHER" id="PTHR16222:SF24">
    <property type="entry name" value="ADP-RIBOSYLHYDROLASE ARH3"/>
    <property type="match status" value="1"/>
</dbReference>
<dbReference type="SUPFAM" id="SSF101478">
    <property type="entry name" value="ADP-ribosylglycohydrolase"/>
    <property type="match status" value="1"/>
</dbReference>
<organism evidence="3 4">
    <name type="scientific">Arthrobacter flavus</name>
    <dbReference type="NCBI Taxonomy" id="95172"/>
    <lineage>
        <taxon>Bacteria</taxon>
        <taxon>Bacillati</taxon>
        <taxon>Actinomycetota</taxon>
        <taxon>Actinomycetes</taxon>
        <taxon>Micrococcales</taxon>
        <taxon>Micrococcaceae</taxon>
        <taxon>Arthrobacter</taxon>
    </lineage>
</organism>
<dbReference type="RefSeq" id="WP_343880822.1">
    <property type="nucleotide sequence ID" value="NZ_BAAAIJ010000051.1"/>
</dbReference>
<protein>
    <submittedName>
        <fullName evidence="3">ADP-ribosylglycohydrolase family protein</fullName>
    </submittedName>
</protein>